<dbReference type="RefSeq" id="WP_301193346.1">
    <property type="nucleotide sequence ID" value="NZ_JAPDPJ010000244.1"/>
</dbReference>
<organism evidence="1 2">
    <name type="scientific">Plebeiibacterium sediminum</name>
    <dbReference type="NCBI Taxonomy" id="2992112"/>
    <lineage>
        <taxon>Bacteria</taxon>
        <taxon>Pseudomonadati</taxon>
        <taxon>Bacteroidota</taxon>
        <taxon>Bacteroidia</taxon>
        <taxon>Marinilabiliales</taxon>
        <taxon>Marinilabiliaceae</taxon>
        <taxon>Plebeiibacterium</taxon>
    </lineage>
</organism>
<name>A0AAE3M9Z9_9BACT</name>
<gene>
    <name evidence="1" type="ORF">OM075_25325</name>
</gene>
<comment type="caution">
    <text evidence="1">The sequence shown here is derived from an EMBL/GenBank/DDBJ whole genome shotgun (WGS) entry which is preliminary data.</text>
</comment>
<dbReference type="Proteomes" id="UP001209229">
    <property type="component" value="Unassembled WGS sequence"/>
</dbReference>
<evidence type="ECO:0000313" key="1">
    <source>
        <dbReference type="EMBL" id="MCW3789803.1"/>
    </source>
</evidence>
<dbReference type="EMBL" id="JAPDPJ010000244">
    <property type="protein sequence ID" value="MCW3789803.1"/>
    <property type="molecule type" value="Genomic_DNA"/>
</dbReference>
<dbReference type="AlphaFoldDB" id="A0AAE3M9Z9"/>
<proteinExistence type="predicted"/>
<keyword evidence="2" id="KW-1185">Reference proteome</keyword>
<reference evidence="1" key="1">
    <citation type="submission" date="2022-10" db="EMBL/GenBank/DDBJ databases">
        <authorList>
            <person name="Yu W.X."/>
        </authorList>
    </citation>
    <scope>NUCLEOTIDE SEQUENCE</scope>
    <source>
        <strain evidence="1">AAT</strain>
    </source>
</reference>
<evidence type="ECO:0000313" key="2">
    <source>
        <dbReference type="Proteomes" id="UP001209229"/>
    </source>
</evidence>
<sequence length="116" mass="13919">MDDLVKKIPIELTQLLNSFNTELSEYRKNIEMNSHNIRVRYSNSDFDGVKIIYKQKNSSFYFELEYLLKGDYITWKYYPHAQHSTQEKNRARAKIDPAKTFKELLSSLRLWKNNCC</sequence>
<protein>
    <submittedName>
        <fullName evidence="1">Uncharacterized protein</fullName>
    </submittedName>
</protein>
<accession>A0AAE3M9Z9</accession>